<protein>
    <submittedName>
        <fullName evidence="1">Uncharacterized protein</fullName>
    </submittedName>
</protein>
<dbReference type="Proteomes" id="UP000800039">
    <property type="component" value="Unassembled WGS sequence"/>
</dbReference>
<gene>
    <name evidence="1" type="ORF">K460DRAFT_405281</name>
</gene>
<dbReference type="AlphaFoldDB" id="A0A9P4L7G0"/>
<evidence type="ECO:0000313" key="1">
    <source>
        <dbReference type="EMBL" id="KAF1845001.1"/>
    </source>
</evidence>
<name>A0A9P4L7G0_9PLEO</name>
<evidence type="ECO:0000313" key="2">
    <source>
        <dbReference type="Proteomes" id="UP000800039"/>
    </source>
</evidence>
<reference evidence="1" key="1">
    <citation type="submission" date="2020-01" db="EMBL/GenBank/DDBJ databases">
        <authorList>
            <consortium name="DOE Joint Genome Institute"/>
            <person name="Haridas S."/>
            <person name="Albert R."/>
            <person name="Binder M."/>
            <person name="Bloem J."/>
            <person name="Labutti K."/>
            <person name="Salamov A."/>
            <person name="Andreopoulos B."/>
            <person name="Baker S.E."/>
            <person name="Barry K."/>
            <person name="Bills G."/>
            <person name="Bluhm B.H."/>
            <person name="Cannon C."/>
            <person name="Castanera R."/>
            <person name="Culley D.E."/>
            <person name="Daum C."/>
            <person name="Ezra D."/>
            <person name="Gonzalez J.B."/>
            <person name="Henrissat B."/>
            <person name="Kuo A."/>
            <person name="Liang C."/>
            <person name="Lipzen A."/>
            <person name="Lutzoni F."/>
            <person name="Magnuson J."/>
            <person name="Mondo S."/>
            <person name="Nolan M."/>
            <person name="Ohm R."/>
            <person name="Pangilinan J."/>
            <person name="Park H.-J."/>
            <person name="Ramirez L."/>
            <person name="Alfaro M."/>
            <person name="Sun H."/>
            <person name="Tritt A."/>
            <person name="Yoshinaga Y."/>
            <person name="Zwiers L.-H."/>
            <person name="Turgeon B.G."/>
            <person name="Goodwin S.B."/>
            <person name="Spatafora J.W."/>
            <person name="Crous P.W."/>
            <person name="Grigoriev I.V."/>
        </authorList>
    </citation>
    <scope>NUCLEOTIDE SEQUENCE</scope>
    <source>
        <strain evidence="1">CBS 394.84</strain>
    </source>
</reference>
<dbReference type="RefSeq" id="XP_040787564.1">
    <property type="nucleotide sequence ID" value="XM_040936831.1"/>
</dbReference>
<proteinExistence type="predicted"/>
<dbReference type="EMBL" id="ML976616">
    <property type="protein sequence ID" value="KAF1845001.1"/>
    <property type="molecule type" value="Genomic_DNA"/>
</dbReference>
<keyword evidence="2" id="KW-1185">Reference proteome</keyword>
<comment type="caution">
    <text evidence="1">The sequence shown here is derived from an EMBL/GenBank/DDBJ whole genome shotgun (WGS) entry which is preliminary data.</text>
</comment>
<accession>A0A9P4L7G0</accession>
<sequence length="346" mass="39777">MDSLSDMHGGKSLTGDRSLLLELPRELRDIIIDYVVCSLNIPPPAVRHDPQTSHSLLENVIIPPLRAILYPLLYTSCQLRAETLQRIEKTDAPIVLDLLLLEDGHGQCTWLNGPSKLGHLNKINMEVRIRTRPVSRELFRARLEKEIEPFSGFTSTRHRQRMHSIESHVQYLIESTIRTAVLGILFDDGLNVEERHNCVSEMADTYQPVNSIAKLRTRINFAVDENGNEMRIPDEQNSRHWFQPNSLPQVFTAIIANNLYHQFLDHGLLWRAARYGKFELICRPLLTHTGKMSIYCGDDNICSRGWDVGEALRNNFTVVDDDDLARKDQTEALRKELGWEDFENGW</sequence>
<dbReference type="GeneID" id="63854081"/>
<organism evidence="1 2">
    <name type="scientific">Cucurbitaria berberidis CBS 394.84</name>
    <dbReference type="NCBI Taxonomy" id="1168544"/>
    <lineage>
        <taxon>Eukaryota</taxon>
        <taxon>Fungi</taxon>
        <taxon>Dikarya</taxon>
        <taxon>Ascomycota</taxon>
        <taxon>Pezizomycotina</taxon>
        <taxon>Dothideomycetes</taxon>
        <taxon>Pleosporomycetidae</taxon>
        <taxon>Pleosporales</taxon>
        <taxon>Pleosporineae</taxon>
        <taxon>Cucurbitariaceae</taxon>
        <taxon>Cucurbitaria</taxon>
    </lineage>
</organism>